<evidence type="ECO:0000259" key="1">
    <source>
        <dbReference type="Pfam" id="PF16532"/>
    </source>
</evidence>
<reference evidence="2 3" key="1">
    <citation type="journal article" date="2014" name="Arch. Virol.">
        <title>Complete genome sequence of a broad-host-range lytic Dickeya spp. bacteriophage ?D5.</title>
        <authorList>
            <person name="Czajkowski R."/>
            <person name="Ozymko Z."/>
            <person name="Zwirowski S."/>
            <person name="Lojkowska E."/>
        </authorList>
    </citation>
    <scope>NUCLEOTIDE SEQUENCE [LARGE SCALE GENOMIC DNA]</scope>
</reference>
<dbReference type="KEGG" id="vg:22113446"/>
<dbReference type="Proteomes" id="UP000028741">
    <property type="component" value="Segment"/>
</dbReference>
<dbReference type="Pfam" id="PF16532">
    <property type="entry name" value="Phage_tail_NK"/>
    <property type="match status" value="1"/>
</dbReference>
<sequence length="172" mass="18447">MAILPSPYLGNMLQTHRIKVEVRFSGLTAALPAGATGVDLLTLLDGKTPHPASVTGLAPFFKLSDHKFHAFPVDSILPVKVNIIGTWSGSTSNRTMLLDFVGSTGNQLSKSRDSSLPPPDVLSFITFFSVDKAGNLVTNGAQMKLNSYGGDFTINEIILIAEQVVPLYMNTI</sequence>
<dbReference type="Gene3D" id="2.60.120.1120">
    <property type="entry name" value="Sf6-type phage tail needle knob"/>
    <property type="match status" value="1"/>
</dbReference>
<name>A0A075E1A2_9CAUD</name>
<organism evidence="2 3">
    <name type="scientific">Dickeya phage RC-2014</name>
    <dbReference type="NCBI Taxonomy" id="1477406"/>
    <lineage>
        <taxon>Viruses</taxon>
        <taxon>Duplodnaviria</taxon>
        <taxon>Heunggongvirae</taxon>
        <taxon>Uroviricota</taxon>
        <taxon>Caudoviricetes</taxon>
        <taxon>Pantevenvirales</taxon>
        <taxon>Ackermannviridae</taxon>
        <taxon>Aglimvirinae</taxon>
        <taxon>Limestonevirus</taxon>
        <taxon>Limestonevirus RC2014</taxon>
    </lineage>
</organism>
<keyword evidence="3" id="KW-1185">Reference proteome</keyword>
<dbReference type="InterPro" id="IPR032395">
    <property type="entry name" value="Phage_tail_NK"/>
</dbReference>
<dbReference type="InterPro" id="IPR038681">
    <property type="entry name" value="Phage_tail_NK_sf"/>
</dbReference>
<dbReference type="RefSeq" id="YP_009102972.1">
    <property type="nucleotide sequence ID" value="NC_025452.1"/>
</dbReference>
<evidence type="ECO:0000313" key="3">
    <source>
        <dbReference type="Proteomes" id="UP000028741"/>
    </source>
</evidence>
<dbReference type="GeneID" id="22113446"/>
<dbReference type="EMBL" id="KJ716335">
    <property type="protein sequence ID" value="AHZ60232.1"/>
    <property type="molecule type" value="Genomic_DNA"/>
</dbReference>
<accession>A0A075E1A2</accession>
<evidence type="ECO:0000313" key="2">
    <source>
        <dbReference type="EMBL" id="AHZ60232.1"/>
    </source>
</evidence>
<feature type="domain" description="Sf6-type phage tail needle knob" evidence="1">
    <location>
        <begin position="15"/>
        <end position="163"/>
    </location>
</feature>
<protein>
    <recommendedName>
        <fullName evidence="1">Sf6-type phage tail needle knob domain-containing protein</fullName>
    </recommendedName>
</protein>
<proteinExistence type="predicted"/>
<gene>
    <name evidence="2" type="ORF">DA66_0133</name>
</gene>